<dbReference type="AlphaFoldDB" id="A0AAV7JZL8"/>
<proteinExistence type="inferred from homology"/>
<accession>A0AAV7JZL8</accession>
<organism evidence="7 8">
    <name type="scientific">Oopsacas minuta</name>
    <dbReference type="NCBI Taxonomy" id="111878"/>
    <lineage>
        <taxon>Eukaryota</taxon>
        <taxon>Metazoa</taxon>
        <taxon>Porifera</taxon>
        <taxon>Hexactinellida</taxon>
        <taxon>Hexasterophora</taxon>
        <taxon>Lyssacinosida</taxon>
        <taxon>Leucopsacidae</taxon>
        <taxon>Oopsacas</taxon>
    </lineage>
</organism>
<keyword evidence="6" id="KW-0072">Autophagy</keyword>
<reference evidence="7 8" key="1">
    <citation type="journal article" date="2023" name="BMC Biol.">
        <title>The compact genome of the sponge Oopsacas minuta (Hexactinellida) is lacking key metazoan core genes.</title>
        <authorList>
            <person name="Santini S."/>
            <person name="Schenkelaars Q."/>
            <person name="Jourda C."/>
            <person name="Duchesne M."/>
            <person name="Belahbib H."/>
            <person name="Rocher C."/>
            <person name="Selva M."/>
            <person name="Riesgo A."/>
            <person name="Vervoort M."/>
            <person name="Leys S.P."/>
            <person name="Kodjabachian L."/>
            <person name="Le Bivic A."/>
            <person name="Borchiellini C."/>
            <person name="Claverie J.M."/>
            <person name="Renard E."/>
        </authorList>
    </citation>
    <scope>NUCLEOTIDE SEQUENCE [LARGE SCALE GENOMIC DNA]</scope>
    <source>
        <strain evidence="7">SPO-2</strain>
    </source>
</reference>
<evidence type="ECO:0000256" key="5">
    <source>
        <dbReference type="PIRSR" id="PIRSR604241-50"/>
    </source>
</evidence>
<evidence type="ECO:0000256" key="6">
    <source>
        <dbReference type="RuleBase" id="RU004384"/>
    </source>
</evidence>
<keyword evidence="3" id="KW-0472">Membrane</keyword>
<dbReference type="GO" id="GO:0006914">
    <property type="term" value="P:autophagy"/>
    <property type="evidence" value="ECO:0007669"/>
    <property type="project" value="UniProtKB-KW"/>
</dbReference>
<dbReference type="Pfam" id="PF02991">
    <property type="entry name" value="ATG8"/>
    <property type="match status" value="1"/>
</dbReference>
<sequence length="117" mass="13676">MRWEFKETYSFEARCKESAKILMKYTDRIPVIVEKVPKSSIADIDKKKFLVPSDLSVAQFMYIIRRRIQLPPEKAMFLFVNKSMPTTSTPISSIYEEHKDEDGFLYIAYGGENTFGF</sequence>
<dbReference type="PANTHER" id="PTHR10969">
    <property type="entry name" value="MICROTUBULE-ASSOCIATED PROTEINS 1A/1B LIGHT CHAIN 3-RELATED"/>
    <property type="match status" value="1"/>
</dbReference>
<evidence type="ECO:0000313" key="8">
    <source>
        <dbReference type="Proteomes" id="UP001165289"/>
    </source>
</evidence>
<dbReference type="GO" id="GO:0016020">
    <property type="term" value="C:membrane"/>
    <property type="evidence" value="ECO:0007669"/>
    <property type="project" value="UniProtKB-SubCell"/>
</dbReference>
<evidence type="ECO:0000313" key="7">
    <source>
        <dbReference type="EMBL" id="KAI6654367.1"/>
    </source>
</evidence>
<dbReference type="Gene3D" id="3.10.20.90">
    <property type="entry name" value="Phosphatidylinositol 3-kinase Catalytic Subunit, Chain A, domain 1"/>
    <property type="match status" value="1"/>
</dbReference>
<evidence type="ECO:0000256" key="2">
    <source>
        <dbReference type="ARBA" id="ARBA00007293"/>
    </source>
</evidence>
<comment type="subcellular location">
    <subcellularLocation>
        <location evidence="1">Membrane</location>
    </subcellularLocation>
</comment>
<dbReference type="Proteomes" id="UP001165289">
    <property type="component" value="Unassembled WGS sequence"/>
</dbReference>
<dbReference type="InterPro" id="IPR004241">
    <property type="entry name" value="Atg8-like"/>
</dbReference>
<evidence type="ECO:0000256" key="1">
    <source>
        <dbReference type="ARBA" id="ARBA00004370"/>
    </source>
</evidence>
<dbReference type="InterPro" id="IPR029071">
    <property type="entry name" value="Ubiquitin-like_domsf"/>
</dbReference>
<dbReference type="FunFam" id="3.10.20.90:FF:000396">
    <property type="entry name" value="GABARAPL2 isoform 2"/>
    <property type="match status" value="1"/>
</dbReference>
<keyword evidence="8" id="KW-1185">Reference proteome</keyword>
<feature type="lipid moiety-binding region" description="Phosphatidylserine amidated glycine; alternate" evidence="5">
    <location>
        <position position="116"/>
    </location>
</feature>
<evidence type="ECO:0000256" key="3">
    <source>
        <dbReference type="ARBA" id="ARBA00023136"/>
    </source>
</evidence>
<gene>
    <name evidence="7" type="ORF">LOD99_764</name>
</gene>
<keyword evidence="7" id="KW-0675">Receptor</keyword>
<dbReference type="SUPFAM" id="SSF54236">
    <property type="entry name" value="Ubiquitin-like"/>
    <property type="match status" value="1"/>
</dbReference>
<name>A0AAV7JZL8_9METZ</name>
<comment type="caution">
    <text evidence="7">The sequence shown here is derived from an EMBL/GenBank/DDBJ whole genome shotgun (WGS) entry which is preliminary data.</text>
</comment>
<protein>
    <submittedName>
        <fullName evidence="7">Gamma-aminobutyric acid receptor-associated protein-like 2</fullName>
    </submittedName>
</protein>
<comment type="similarity">
    <text evidence="2 6">Belongs to the ATG8 family.</text>
</comment>
<dbReference type="CDD" id="cd17163">
    <property type="entry name" value="Ubl_ATG8_GABARAPL2"/>
    <property type="match status" value="1"/>
</dbReference>
<keyword evidence="4 5" id="KW-0449">Lipoprotein</keyword>
<evidence type="ECO:0000256" key="4">
    <source>
        <dbReference type="ARBA" id="ARBA00023288"/>
    </source>
</evidence>
<dbReference type="EMBL" id="JAKMXF010000222">
    <property type="protein sequence ID" value="KAI6654367.1"/>
    <property type="molecule type" value="Genomic_DNA"/>
</dbReference>